<feature type="non-terminal residue" evidence="6">
    <location>
        <position position="167"/>
    </location>
</feature>
<keyword evidence="1" id="KW-0732">Signal</keyword>
<organism evidence="6">
    <name type="scientific">uncultured Azorhizobium sp</name>
    <dbReference type="NCBI Taxonomy" id="378177"/>
    <lineage>
        <taxon>Bacteria</taxon>
        <taxon>Pseudomonadati</taxon>
        <taxon>Pseudomonadota</taxon>
        <taxon>Alphaproteobacteria</taxon>
        <taxon>Hyphomicrobiales</taxon>
        <taxon>Xanthobacteraceae</taxon>
        <taxon>Azorhizobium</taxon>
        <taxon>environmental samples</taxon>
    </lineage>
</organism>
<name>A0A060BZ93_9HYPH</name>
<dbReference type="InterPro" id="IPR038081">
    <property type="entry name" value="CalX-like_sf"/>
</dbReference>
<dbReference type="PANTHER" id="PTHR11878">
    <property type="entry name" value="SODIUM/CALCIUM EXCHANGER"/>
    <property type="match status" value="1"/>
</dbReference>
<evidence type="ECO:0000313" key="6">
    <source>
        <dbReference type="EMBL" id="AIA89748.1"/>
    </source>
</evidence>
<feature type="domain" description="Calx-beta" evidence="5">
    <location>
        <begin position="55"/>
        <end position="158"/>
    </location>
</feature>
<evidence type="ECO:0000256" key="1">
    <source>
        <dbReference type="ARBA" id="ARBA00022729"/>
    </source>
</evidence>
<dbReference type="InterPro" id="IPR003644">
    <property type="entry name" value="Calx_beta"/>
</dbReference>
<dbReference type="AlphaFoldDB" id="A0A060BZ93"/>
<keyword evidence="4" id="KW-0813">Transport</keyword>
<dbReference type="PANTHER" id="PTHR11878:SF65">
    <property type="entry name" value="NA_CA-EXCHANGE PROTEIN, ISOFORM G"/>
    <property type="match status" value="1"/>
</dbReference>
<dbReference type="Pfam" id="PF03160">
    <property type="entry name" value="Calx-beta"/>
    <property type="match status" value="2"/>
</dbReference>
<keyword evidence="3" id="KW-0106">Calcium</keyword>
<evidence type="ECO:0000256" key="3">
    <source>
        <dbReference type="ARBA" id="ARBA00022837"/>
    </source>
</evidence>
<sequence>GLGTGTLTIAAGKTTGLISLRTYGDRVDEVDESFLLKLFNAKGAVFAGGEKSMQTIGVLQDNDGGGSNLGLFVSDVEISEGNSGKKFAVFEVHLSQPHTSDLTLAYKTVNGSAKAGSDYLAESGSVKFLAGQTVTTVQVEILGDQMLEGNETFSLVLTPQGGHQERH</sequence>
<keyword evidence="4" id="KW-0406">Ion transport</keyword>
<dbReference type="SMART" id="SM00237">
    <property type="entry name" value="Calx_beta"/>
    <property type="match status" value="1"/>
</dbReference>
<protein>
    <submittedName>
        <fullName evidence="6">Calx-beta</fullName>
    </submittedName>
</protein>
<dbReference type="SUPFAM" id="SSF141072">
    <property type="entry name" value="CalX-like"/>
    <property type="match status" value="2"/>
</dbReference>
<dbReference type="InterPro" id="IPR051171">
    <property type="entry name" value="CaCA"/>
</dbReference>
<dbReference type="Gene3D" id="2.60.40.2030">
    <property type="match status" value="2"/>
</dbReference>
<evidence type="ECO:0000259" key="5">
    <source>
        <dbReference type="SMART" id="SM00237"/>
    </source>
</evidence>
<dbReference type="GO" id="GO:0007154">
    <property type="term" value="P:cell communication"/>
    <property type="evidence" value="ECO:0007669"/>
    <property type="project" value="InterPro"/>
</dbReference>
<evidence type="ECO:0000256" key="4">
    <source>
        <dbReference type="ARBA" id="ARBA00023065"/>
    </source>
</evidence>
<feature type="non-terminal residue" evidence="6">
    <location>
        <position position="1"/>
    </location>
</feature>
<keyword evidence="2" id="KW-0677">Repeat</keyword>
<dbReference type="GO" id="GO:0030001">
    <property type="term" value="P:metal ion transport"/>
    <property type="evidence" value="ECO:0007669"/>
    <property type="project" value="TreeGrafter"/>
</dbReference>
<dbReference type="EMBL" id="KF122452">
    <property type="protein sequence ID" value="AIA89748.1"/>
    <property type="molecule type" value="Genomic_DNA"/>
</dbReference>
<proteinExistence type="predicted"/>
<accession>A0A060BZ93</accession>
<dbReference type="GO" id="GO:0016020">
    <property type="term" value="C:membrane"/>
    <property type="evidence" value="ECO:0007669"/>
    <property type="project" value="InterPro"/>
</dbReference>
<evidence type="ECO:0000256" key="2">
    <source>
        <dbReference type="ARBA" id="ARBA00022737"/>
    </source>
</evidence>
<reference evidence="6" key="1">
    <citation type="journal article" date="2013" name="Environ. Microbiol.">
        <title>Seasonally variable intestinal metagenomes of the red palm weevil (Rhynchophorus ferrugineus).</title>
        <authorList>
            <person name="Jia S."/>
            <person name="Zhang X."/>
            <person name="Zhang G."/>
            <person name="Yin A."/>
            <person name="Zhang S."/>
            <person name="Li F."/>
            <person name="Wang L."/>
            <person name="Zhao D."/>
            <person name="Yun Q."/>
            <person name="Tala"/>
            <person name="Wang J."/>
            <person name="Sun G."/>
            <person name="Baabdullah M."/>
            <person name="Yu X."/>
            <person name="Hu S."/>
            <person name="Al-Mssallem I.S."/>
            <person name="Yu J."/>
        </authorList>
    </citation>
    <scope>NUCLEOTIDE SEQUENCE</scope>
</reference>